<evidence type="ECO:0000256" key="8">
    <source>
        <dbReference type="ARBA" id="ARBA00048109"/>
    </source>
</evidence>
<comment type="pathway">
    <text evidence="2">Lipid metabolism.</text>
</comment>
<dbReference type="GO" id="GO:0005886">
    <property type="term" value="C:plasma membrane"/>
    <property type="evidence" value="ECO:0007669"/>
    <property type="project" value="TreeGrafter"/>
</dbReference>
<evidence type="ECO:0000256" key="5">
    <source>
        <dbReference type="ARBA" id="ARBA00022679"/>
    </source>
</evidence>
<dbReference type="EC" id="2.3.1.20" evidence="3"/>
<dbReference type="GO" id="GO:0004144">
    <property type="term" value="F:diacylglycerol O-acyltransferase activity"/>
    <property type="evidence" value="ECO:0007669"/>
    <property type="project" value="UniProtKB-EC"/>
</dbReference>
<dbReference type="AlphaFoldDB" id="A0A6J7KSS1"/>
<keyword evidence="6" id="KW-0443">Lipid metabolism</keyword>
<name>A0A6J7KSS1_9ZZZZ</name>
<keyword evidence="5" id="KW-0808">Transferase</keyword>
<dbReference type="InterPro" id="IPR009721">
    <property type="entry name" value="O-acyltransferase_WSD1_C"/>
</dbReference>
<dbReference type="PANTHER" id="PTHR31650">
    <property type="entry name" value="O-ACYLTRANSFERASE (WSD1-LIKE) FAMILY PROTEIN"/>
    <property type="match status" value="1"/>
</dbReference>
<dbReference type="PANTHER" id="PTHR31650:SF1">
    <property type="entry name" value="WAX ESTER SYNTHASE_DIACYLGLYCEROL ACYLTRANSFERASE 4-RELATED"/>
    <property type="match status" value="1"/>
</dbReference>
<dbReference type="InterPro" id="IPR045034">
    <property type="entry name" value="O-acyltransferase_WSD1-like"/>
</dbReference>
<dbReference type="EMBL" id="CAFBMK010000425">
    <property type="protein sequence ID" value="CAB4957482.1"/>
    <property type="molecule type" value="Genomic_DNA"/>
</dbReference>
<dbReference type="Pfam" id="PF03007">
    <property type="entry name" value="WS_DGAT_cat"/>
    <property type="match status" value="1"/>
</dbReference>
<accession>A0A6J7KSS1</accession>
<evidence type="ECO:0000256" key="6">
    <source>
        <dbReference type="ARBA" id="ARBA00023098"/>
    </source>
</evidence>
<gene>
    <name evidence="11" type="ORF">UFOPK3564_03851</name>
</gene>
<dbReference type="GO" id="GO:0001666">
    <property type="term" value="P:response to hypoxia"/>
    <property type="evidence" value="ECO:0007669"/>
    <property type="project" value="TreeGrafter"/>
</dbReference>
<organism evidence="11">
    <name type="scientific">freshwater metagenome</name>
    <dbReference type="NCBI Taxonomy" id="449393"/>
    <lineage>
        <taxon>unclassified sequences</taxon>
        <taxon>metagenomes</taxon>
        <taxon>ecological metagenomes</taxon>
    </lineage>
</organism>
<evidence type="ECO:0000256" key="7">
    <source>
        <dbReference type="ARBA" id="ARBA00023315"/>
    </source>
</evidence>
<reference evidence="11" key="1">
    <citation type="submission" date="2020-05" db="EMBL/GenBank/DDBJ databases">
        <authorList>
            <person name="Chiriac C."/>
            <person name="Salcher M."/>
            <person name="Ghai R."/>
            <person name="Kavagutti S V."/>
        </authorList>
    </citation>
    <scope>NUCLEOTIDE SEQUENCE</scope>
</reference>
<evidence type="ECO:0000256" key="2">
    <source>
        <dbReference type="ARBA" id="ARBA00005189"/>
    </source>
</evidence>
<dbReference type="SUPFAM" id="SSF52777">
    <property type="entry name" value="CoA-dependent acyltransferases"/>
    <property type="match status" value="1"/>
</dbReference>
<comment type="pathway">
    <text evidence="1">Glycerolipid metabolism; triacylglycerol biosynthesis.</text>
</comment>
<evidence type="ECO:0000313" key="11">
    <source>
        <dbReference type="EMBL" id="CAB4957482.1"/>
    </source>
</evidence>
<dbReference type="GO" id="GO:0051701">
    <property type="term" value="P:biological process involved in interaction with host"/>
    <property type="evidence" value="ECO:0007669"/>
    <property type="project" value="TreeGrafter"/>
</dbReference>
<feature type="domain" description="O-acyltransferase WSD1 C-terminal" evidence="10">
    <location>
        <begin position="316"/>
        <end position="459"/>
    </location>
</feature>
<dbReference type="InterPro" id="IPR004255">
    <property type="entry name" value="O-acyltransferase_WSD1_N"/>
</dbReference>
<dbReference type="Pfam" id="PF06974">
    <property type="entry name" value="WS_DGAT_C"/>
    <property type="match status" value="1"/>
</dbReference>
<dbReference type="GO" id="GO:0019432">
    <property type="term" value="P:triglyceride biosynthetic process"/>
    <property type="evidence" value="ECO:0007669"/>
    <property type="project" value="UniProtKB-UniPathway"/>
</dbReference>
<protein>
    <recommendedName>
        <fullName evidence="3">diacylglycerol O-acyltransferase</fullName>
        <ecNumber evidence="3">2.3.1.20</ecNumber>
    </recommendedName>
</protein>
<dbReference type="NCBIfam" id="TIGR02946">
    <property type="entry name" value="acyl_WS_DGAT"/>
    <property type="match status" value="1"/>
</dbReference>
<dbReference type="GO" id="GO:0071731">
    <property type="term" value="P:response to nitric oxide"/>
    <property type="evidence" value="ECO:0007669"/>
    <property type="project" value="TreeGrafter"/>
</dbReference>
<feature type="domain" description="O-acyltransferase WSD1-like N-terminal" evidence="9">
    <location>
        <begin position="9"/>
        <end position="274"/>
    </location>
</feature>
<comment type="catalytic activity">
    <reaction evidence="8">
        <text>an acyl-CoA + a 1,2-diacyl-sn-glycerol = a triacyl-sn-glycerol + CoA</text>
        <dbReference type="Rhea" id="RHEA:10868"/>
        <dbReference type="ChEBI" id="CHEBI:17815"/>
        <dbReference type="ChEBI" id="CHEBI:57287"/>
        <dbReference type="ChEBI" id="CHEBI:58342"/>
        <dbReference type="ChEBI" id="CHEBI:64615"/>
        <dbReference type="EC" id="2.3.1.20"/>
    </reaction>
</comment>
<dbReference type="UniPathway" id="UPA00282"/>
<proteinExistence type="predicted"/>
<evidence type="ECO:0000256" key="3">
    <source>
        <dbReference type="ARBA" id="ARBA00013244"/>
    </source>
</evidence>
<evidence type="ECO:0000259" key="10">
    <source>
        <dbReference type="Pfam" id="PF06974"/>
    </source>
</evidence>
<evidence type="ECO:0000259" key="9">
    <source>
        <dbReference type="Pfam" id="PF03007"/>
    </source>
</evidence>
<keyword evidence="7" id="KW-0012">Acyltransferase</keyword>
<dbReference type="InterPro" id="IPR014292">
    <property type="entry name" value="Acyl_transf_WS/DGAT"/>
</dbReference>
<sequence length="474" mass="51732">MAQQRSDRLTAVDAGFLHQEGPASHMHIGGLTVFEGPPPPFTEVLETIRGRLHLLPRYRQRLEHAPLGSGNPVWIDDPAFNLEYHVRRTALPAPGKRDQLREATAQIFSQRLDRSKPLWELWIIEGIETDRWAMISKTHHALIDGLSGIDIATALLDIGPEPMVIPHPDEAWQPRPVPTTAELLAGGVKGAARAGVVGATRAVEALTRPKAAISRAREVGEGVGEMAWALLNPAPATPLNVAIGPHRRYRAVEGDLATFKRIKDAFGGTVNDVVLAVVTASLREWLRSRGVRTEGLELRALVPVSTRQKDEQGQLGNRLTAMRGPLPVYVDDPVQRLTLIREAMKDLKESKQALGAQAISDVQNFAPPTILAQASRLTFSTRLFNLLVTNVPGPQFPLYFRGRRMERAFPIAFLPQDHALAIAILSYDGAVNFGLIGDHDALPDLKLIADGIAAEIARLDELATAVAAERLSVG</sequence>
<evidence type="ECO:0000256" key="4">
    <source>
        <dbReference type="ARBA" id="ARBA00022516"/>
    </source>
</evidence>
<keyword evidence="4" id="KW-0444">Lipid biosynthesis</keyword>
<evidence type="ECO:0000256" key="1">
    <source>
        <dbReference type="ARBA" id="ARBA00004771"/>
    </source>
</evidence>